<feature type="non-terminal residue" evidence="2">
    <location>
        <position position="1"/>
    </location>
</feature>
<proteinExistence type="predicted"/>
<sequence>HQIREREVEVDIDDGEDKAKGDPSEANGGV</sequence>
<accession>A0A392QW22</accession>
<name>A0A392QW22_9FABA</name>
<keyword evidence="3" id="KW-1185">Reference proteome</keyword>
<feature type="region of interest" description="Disordered" evidence="1">
    <location>
        <begin position="1"/>
        <end position="30"/>
    </location>
</feature>
<reference evidence="2 3" key="1">
    <citation type="journal article" date="2018" name="Front. Plant Sci.">
        <title>Red Clover (Trifolium pratense) and Zigzag Clover (T. medium) - A Picture of Genomic Similarities and Differences.</title>
        <authorList>
            <person name="Dluhosova J."/>
            <person name="Istvanek J."/>
            <person name="Nedelnik J."/>
            <person name="Repkova J."/>
        </authorList>
    </citation>
    <scope>NUCLEOTIDE SEQUENCE [LARGE SCALE GENOMIC DNA]</scope>
    <source>
        <strain evidence="3">cv. 10/8</strain>
        <tissue evidence="2">Leaf</tissue>
    </source>
</reference>
<evidence type="ECO:0000313" key="3">
    <source>
        <dbReference type="Proteomes" id="UP000265520"/>
    </source>
</evidence>
<dbReference type="Proteomes" id="UP000265520">
    <property type="component" value="Unassembled WGS sequence"/>
</dbReference>
<dbReference type="AlphaFoldDB" id="A0A392QW22"/>
<evidence type="ECO:0000313" key="2">
    <source>
        <dbReference type="EMBL" id="MCI28209.1"/>
    </source>
</evidence>
<organism evidence="2 3">
    <name type="scientific">Trifolium medium</name>
    <dbReference type="NCBI Taxonomy" id="97028"/>
    <lineage>
        <taxon>Eukaryota</taxon>
        <taxon>Viridiplantae</taxon>
        <taxon>Streptophyta</taxon>
        <taxon>Embryophyta</taxon>
        <taxon>Tracheophyta</taxon>
        <taxon>Spermatophyta</taxon>
        <taxon>Magnoliopsida</taxon>
        <taxon>eudicotyledons</taxon>
        <taxon>Gunneridae</taxon>
        <taxon>Pentapetalae</taxon>
        <taxon>rosids</taxon>
        <taxon>fabids</taxon>
        <taxon>Fabales</taxon>
        <taxon>Fabaceae</taxon>
        <taxon>Papilionoideae</taxon>
        <taxon>50 kb inversion clade</taxon>
        <taxon>NPAAA clade</taxon>
        <taxon>Hologalegina</taxon>
        <taxon>IRL clade</taxon>
        <taxon>Trifolieae</taxon>
        <taxon>Trifolium</taxon>
    </lineage>
</organism>
<dbReference type="EMBL" id="LXQA010164216">
    <property type="protein sequence ID" value="MCI28209.1"/>
    <property type="molecule type" value="Genomic_DNA"/>
</dbReference>
<comment type="caution">
    <text evidence="2">The sequence shown here is derived from an EMBL/GenBank/DDBJ whole genome shotgun (WGS) entry which is preliminary data.</text>
</comment>
<evidence type="ECO:0000256" key="1">
    <source>
        <dbReference type="SAM" id="MobiDB-lite"/>
    </source>
</evidence>
<protein>
    <submittedName>
        <fullName evidence="2">Uncharacterized protein</fullName>
    </submittedName>
</protein>